<dbReference type="GO" id="GO:0009969">
    <property type="term" value="P:xyloglucan biosynthetic process"/>
    <property type="evidence" value="ECO:0007669"/>
    <property type="project" value="TreeGrafter"/>
</dbReference>
<proteinExistence type="inferred from homology"/>
<keyword evidence="10" id="KW-1185">Reference proteome</keyword>
<keyword evidence="6 7" id="KW-0961">Cell wall biogenesis/degradation</keyword>
<evidence type="ECO:0000313" key="10">
    <source>
        <dbReference type="Proteomes" id="UP000075243"/>
    </source>
</evidence>
<dbReference type="EC" id="2.4.1.-" evidence="7"/>
<gene>
    <name evidence="9" type="ORF">KK1_001770</name>
</gene>
<dbReference type="PANTHER" id="PTHR31889:SF2">
    <property type="entry name" value="FUCOSYLTRANSFERASE 3"/>
    <property type="match status" value="1"/>
</dbReference>
<keyword evidence="8" id="KW-0732">Signal</keyword>
<evidence type="ECO:0000256" key="1">
    <source>
        <dbReference type="ARBA" id="ARBA00010481"/>
    </source>
</evidence>
<dbReference type="Pfam" id="PF03254">
    <property type="entry name" value="XG_FTase"/>
    <property type="match status" value="2"/>
</dbReference>
<evidence type="ECO:0000256" key="5">
    <source>
        <dbReference type="ARBA" id="ARBA00023180"/>
    </source>
</evidence>
<dbReference type="Gramene" id="C.cajan_01727.t">
    <property type="protein sequence ID" value="C.cajan_01727.t"/>
    <property type="gene ID" value="C.cajan_01727"/>
</dbReference>
<dbReference type="Gene3D" id="3.40.50.11340">
    <property type="match status" value="1"/>
</dbReference>
<evidence type="ECO:0000256" key="8">
    <source>
        <dbReference type="SAM" id="SignalP"/>
    </source>
</evidence>
<dbReference type="GO" id="GO:0008107">
    <property type="term" value="F:galactoside 2-alpha-L-fucosyltransferase activity"/>
    <property type="evidence" value="ECO:0007669"/>
    <property type="project" value="InterPro"/>
</dbReference>
<reference evidence="9 10" key="1">
    <citation type="journal article" date="2012" name="Nat. Biotechnol.">
        <title>Draft genome sequence of pigeonpea (Cajanus cajan), an orphan legume crop of resource-poor farmers.</title>
        <authorList>
            <person name="Varshney R.K."/>
            <person name="Chen W."/>
            <person name="Li Y."/>
            <person name="Bharti A.K."/>
            <person name="Saxena R.K."/>
            <person name="Schlueter J.A."/>
            <person name="Donoghue M.T."/>
            <person name="Azam S."/>
            <person name="Fan G."/>
            <person name="Whaley A.M."/>
            <person name="Farmer A.D."/>
            <person name="Sheridan J."/>
            <person name="Iwata A."/>
            <person name="Tuteja R."/>
            <person name="Penmetsa R.V."/>
            <person name="Wu W."/>
            <person name="Upadhyaya H.D."/>
            <person name="Yang S.P."/>
            <person name="Shah T."/>
            <person name="Saxena K.B."/>
            <person name="Michael T."/>
            <person name="McCombie W.R."/>
            <person name="Yang B."/>
            <person name="Zhang G."/>
            <person name="Yang H."/>
            <person name="Wang J."/>
            <person name="Spillane C."/>
            <person name="Cook D.R."/>
            <person name="May G.D."/>
            <person name="Xu X."/>
            <person name="Jackson S.A."/>
        </authorList>
    </citation>
    <scope>NUCLEOTIDE SEQUENCE [LARGE SCALE GENOMIC DNA]</scope>
    <source>
        <strain evidence="10">cv. Asha</strain>
    </source>
</reference>
<comment type="similarity">
    <text evidence="1 7">Belongs to the glycosyltransferase 37 family.</text>
</comment>
<dbReference type="GO" id="GO:0032580">
    <property type="term" value="C:Golgi cisterna membrane"/>
    <property type="evidence" value="ECO:0007669"/>
    <property type="project" value="UniProtKB-SubCell"/>
</dbReference>
<keyword evidence="5" id="KW-0325">Glycoprotein</keyword>
<protein>
    <recommendedName>
        <fullName evidence="7">Fucosyltransferase</fullName>
        <ecNumber evidence="7">2.4.1.-</ecNumber>
    </recommendedName>
</protein>
<evidence type="ECO:0000256" key="4">
    <source>
        <dbReference type="ARBA" id="ARBA00023034"/>
    </source>
</evidence>
<name>A0A151SL96_CAJCA</name>
<sequence>MRLMGFFVASFVLCSVIFSLSIVLRDPPSDAALREPSSLTPLFQITQTQQDLDNDASDSDELPKSKDALLGGLLSAGFDEKSCLSRYQSALYHKELSGKPSSYLISRLRKYEAQHKECGPYTESYNKTVEELRSGKFTESSACKYVVWISFSGLGNRILTLISAFLYALLTNRVLLVDPGVDMIDLFCEPFPDTSWFLPADFPLNAQFNNFSQKSDQCYGKMLKSNSVTNSTASSFVYLHILHDYDDHDKLFFCDEEQHFLQKVPWLMMKSDNYFIPSLFLMPSFEQELNDLFPNKETVFHFLVFDTDPGPFQHVLDQILACALKEKLLPDVNHQQDTINSSEIPKTKAVLMTSLNSGYFEKVRDMYWEYPTVTGEVVGVYQPSHEGYQQTQKQMHNQKAWAEMYLLSLTDVLVTSSWSTFGYVAQGLGGLKPWILYKPENRTAPDPPCRRAMSMEPCFHAPPFYDCKAKRGTDTGELVPYVRHCEDMSWGLKLVDSYSYK</sequence>
<evidence type="ECO:0000256" key="6">
    <source>
        <dbReference type="ARBA" id="ARBA00023316"/>
    </source>
</evidence>
<dbReference type="FunFam" id="3.40.50.11340:FF:000005">
    <property type="entry name" value="Galactoside 2-alpha-L-fucosyltransferase"/>
    <property type="match status" value="1"/>
</dbReference>
<comment type="function">
    <text evidence="7">May be involved in cell wall biosynthesis.</text>
</comment>
<evidence type="ECO:0000256" key="7">
    <source>
        <dbReference type="RuleBase" id="RU367004"/>
    </source>
</evidence>
<dbReference type="GO" id="GO:0071555">
    <property type="term" value="P:cell wall organization"/>
    <property type="evidence" value="ECO:0007669"/>
    <property type="project" value="UniProtKB-UniRule"/>
</dbReference>
<accession>A0A151SL96</accession>
<dbReference type="AlphaFoldDB" id="A0A151SL96"/>
<evidence type="ECO:0000313" key="9">
    <source>
        <dbReference type="EMBL" id="KYP55553.1"/>
    </source>
</evidence>
<dbReference type="GO" id="GO:0042546">
    <property type="term" value="P:cell wall biogenesis"/>
    <property type="evidence" value="ECO:0007669"/>
    <property type="project" value="InterPro"/>
</dbReference>
<evidence type="ECO:0000256" key="2">
    <source>
        <dbReference type="ARBA" id="ARBA00022676"/>
    </source>
</evidence>
<comment type="subcellular location">
    <subcellularLocation>
        <location evidence="7">Golgi apparatus</location>
        <location evidence="7">Golgi stack membrane</location>
        <topology evidence="7">Single-pass type II membrane protein</topology>
    </subcellularLocation>
</comment>
<dbReference type="InterPro" id="IPR004938">
    <property type="entry name" value="XG_FTase"/>
</dbReference>
<keyword evidence="3 7" id="KW-0808">Transferase</keyword>
<keyword evidence="2 7" id="KW-0328">Glycosyltransferase</keyword>
<dbReference type="STRING" id="3821.A0A151SL96"/>
<feature type="chain" id="PRO_5007588576" description="Fucosyltransferase" evidence="8">
    <location>
        <begin position="20"/>
        <end position="501"/>
    </location>
</feature>
<dbReference type="PANTHER" id="PTHR31889">
    <property type="entry name" value="FUCOSYLTRANSFERASE 2-RELATED"/>
    <property type="match status" value="1"/>
</dbReference>
<dbReference type="OMA" id="KIPWLIM"/>
<organism evidence="9 10">
    <name type="scientific">Cajanus cajan</name>
    <name type="common">Pigeon pea</name>
    <name type="synonym">Cajanus indicus</name>
    <dbReference type="NCBI Taxonomy" id="3821"/>
    <lineage>
        <taxon>Eukaryota</taxon>
        <taxon>Viridiplantae</taxon>
        <taxon>Streptophyta</taxon>
        <taxon>Embryophyta</taxon>
        <taxon>Tracheophyta</taxon>
        <taxon>Spermatophyta</taxon>
        <taxon>Magnoliopsida</taxon>
        <taxon>eudicotyledons</taxon>
        <taxon>Gunneridae</taxon>
        <taxon>Pentapetalae</taxon>
        <taxon>rosids</taxon>
        <taxon>fabids</taxon>
        <taxon>Fabales</taxon>
        <taxon>Fabaceae</taxon>
        <taxon>Papilionoideae</taxon>
        <taxon>50 kb inversion clade</taxon>
        <taxon>NPAAA clade</taxon>
        <taxon>indigoferoid/millettioid clade</taxon>
        <taxon>Phaseoleae</taxon>
        <taxon>Cajanus</taxon>
    </lineage>
</organism>
<evidence type="ECO:0000256" key="3">
    <source>
        <dbReference type="ARBA" id="ARBA00022679"/>
    </source>
</evidence>
<keyword evidence="4 7" id="KW-0333">Golgi apparatus</keyword>
<feature type="signal peptide" evidence="8">
    <location>
        <begin position="1"/>
        <end position="19"/>
    </location>
</feature>
<dbReference type="Proteomes" id="UP000075243">
    <property type="component" value="Chromosome 11"/>
</dbReference>
<dbReference type="EMBL" id="CM003613">
    <property type="protein sequence ID" value="KYP55553.1"/>
    <property type="molecule type" value="Genomic_DNA"/>
</dbReference>